<protein>
    <recommendedName>
        <fullName evidence="11">Virulence factor membrane-bound polymerase C-terminal domain-containing protein</fullName>
    </recommendedName>
</protein>
<name>A0A437RQR4_9BURK</name>
<dbReference type="Pfam" id="PF11846">
    <property type="entry name" value="Wzy_C_2"/>
    <property type="match status" value="1"/>
</dbReference>
<feature type="transmembrane region" description="Helical" evidence="5">
    <location>
        <begin position="325"/>
        <end position="348"/>
    </location>
</feature>
<dbReference type="Pfam" id="PF15864">
    <property type="entry name" value="PglL_A"/>
    <property type="match status" value="1"/>
</dbReference>
<organism evidence="9 10">
    <name type="scientific">Rubrivivax rivuli</name>
    <dbReference type="NCBI Taxonomy" id="1862385"/>
    <lineage>
        <taxon>Bacteria</taxon>
        <taxon>Pseudomonadati</taxon>
        <taxon>Pseudomonadota</taxon>
        <taxon>Betaproteobacteria</taxon>
        <taxon>Burkholderiales</taxon>
        <taxon>Sphaerotilaceae</taxon>
        <taxon>Rubrivivax</taxon>
    </lineage>
</organism>
<evidence type="ECO:0000256" key="2">
    <source>
        <dbReference type="ARBA" id="ARBA00022692"/>
    </source>
</evidence>
<evidence type="ECO:0000259" key="6">
    <source>
        <dbReference type="Pfam" id="PF04932"/>
    </source>
</evidence>
<evidence type="ECO:0000256" key="5">
    <source>
        <dbReference type="SAM" id="Phobius"/>
    </source>
</evidence>
<feature type="transmembrane region" description="Helical" evidence="5">
    <location>
        <begin position="24"/>
        <end position="42"/>
    </location>
</feature>
<evidence type="ECO:0000256" key="4">
    <source>
        <dbReference type="ARBA" id="ARBA00023136"/>
    </source>
</evidence>
<dbReference type="OrthoDB" id="4448at2"/>
<feature type="transmembrane region" description="Helical" evidence="5">
    <location>
        <begin position="411"/>
        <end position="432"/>
    </location>
</feature>
<reference evidence="9 10" key="1">
    <citation type="submission" date="2019-01" db="EMBL/GenBank/DDBJ databases">
        <authorList>
            <person name="Chen W.-M."/>
        </authorList>
    </citation>
    <scope>NUCLEOTIDE SEQUENCE [LARGE SCALE GENOMIC DNA]</scope>
    <source>
        <strain evidence="9 10">KYPY4</strain>
    </source>
</reference>
<keyword evidence="10" id="KW-1185">Reference proteome</keyword>
<accession>A0A437RQR4</accession>
<dbReference type="RefSeq" id="WP_128226770.1">
    <property type="nucleotide sequence ID" value="NZ_SACR01000001.1"/>
</dbReference>
<evidence type="ECO:0000256" key="1">
    <source>
        <dbReference type="ARBA" id="ARBA00004141"/>
    </source>
</evidence>
<feature type="transmembrane region" description="Helical" evidence="5">
    <location>
        <begin position="106"/>
        <end position="132"/>
    </location>
</feature>
<comment type="subcellular location">
    <subcellularLocation>
        <location evidence="1">Membrane</location>
        <topology evidence="1">Multi-pass membrane protein</topology>
    </subcellularLocation>
</comment>
<dbReference type="PANTHER" id="PTHR37422">
    <property type="entry name" value="TEICHURONIC ACID BIOSYNTHESIS PROTEIN TUAE"/>
    <property type="match status" value="1"/>
</dbReference>
<feature type="transmembrane region" description="Helical" evidence="5">
    <location>
        <begin position="71"/>
        <end position="94"/>
    </location>
</feature>
<feature type="domain" description="Protein glycosylation ligase" evidence="8">
    <location>
        <begin position="151"/>
        <end position="175"/>
    </location>
</feature>
<dbReference type="Proteomes" id="UP000285575">
    <property type="component" value="Unassembled WGS sequence"/>
</dbReference>
<dbReference type="InterPro" id="IPR051533">
    <property type="entry name" value="WaaL-like"/>
</dbReference>
<keyword evidence="4 5" id="KW-0472">Membrane</keyword>
<evidence type="ECO:0000256" key="3">
    <source>
        <dbReference type="ARBA" id="ARBA00022989"/>
    </source>
</evidence>
<proteinExistence type="predicted"/>
<dbReference type="InterPro" id="IPR007016">
    <property type="entry name" value="O-antigen_ligase-rel_domated"/>
</dbReference>
<evidence type="ECO:0000313" key="9">
    <source>
        <dbReference type="EMBL" id="RVU49129.1"/>
    </source>
</evidence>
<keyword evidence="2 5" id="KW-0812">Transmembrane</keyword>
<feature type="domain" description="O-antigen ligase-related" evidence="6">
    <location>
        <begin position="189"/>
        <end position="338"/>
    </location>
</feature>
<feature type="transmembrane region" description="Helical" evidence="5">
    <location>
        <begin position="47"/>
        <end position="65"/>
    </location>
</feature>
<dbReference type="Pfam" id="PF04932">
    <property type="entry name" value="Wzy_C"/>
    <property type="match status" value="1"/>
</dbReference>
<feature type="transmembrane region" description="Helical" evidence="5">
    <location>
        <begin position="231"/>
        <end position="251"/>
    </location>
</feature>
<evidence type="ECO:0000259" key="8">
    <source>
        <dbReference type="Pfam" id="PF15864"/>
    </source>
</evidence>
<dbReference type="EMBL" id="SACR01000001">
    <property type="protein sequence ID" value="RVU49129.1"/>
    <property type="molecule type" value="Genomic_DNA"/>
</dbReference>
<keyword evidence="3 5" id="KW-1133">Transmembrane helix</keyword>
<dbReference type="InterPro" id="IPR031726">
    <property type="entry name" value="PglL_A"/>
</dbReference>
<feature type="transmembrane region" description="Helical" evidence="5">
    <location>
        <begin position="360"/>
        <end position="376"/>
    </location>
</feature>
<dbReference type="PANTHER" id="PTHR37422:SF13">
    <property type="entry name" value="LIPOPOLYSACCHARIDE BIOSYNTHESIS PROTEIN PA4999-RELATED"/>
    <property type="match status" value="1"/>
</dbReference>
<evidence type="ECO:0008006" key="11">
    <source>
        <dbReference type="Google" id="ProtNLM"/>
    </source>
</evidence>
<dbReference type="InterPro" id="IPR021797">
    <property type="entry name" value="Wzy_C_2"/>
</dbReference>
<feature type="transmembrane region" description="Helical" evidence="5">
    <location>
        <begin position="206"/>
        <end position="224"/>
    </location>
</feature>
<feature type="transmembrane region" description="Helical" evidence="5">
    <location>
        <begin position="152"/>
        <end position="174"/>
    </location>
</feature>
<evidence type="ECO:0000259" key="7">
    <source>
        <dbReference type="Pfam" id="PF11846"/>
    </source>
</evidence>
<gene>
    <name evidence="9" type="ORF">EOE66_00635</name>
</gene>
<comment type="caution">
    <text evidence="9">The sequence shown here is derived from an EMBL/GenBank/DDBJ whole genome shotgun (WGS) entry which is preliminary data.</text>
</comment>
<dbReference type="GO" id="GO:0016020">
    <property type="term" value="C:membrane"/>
    <property type="evidence" value="ECO:0007669"/>
    <property type="project" value="UniProtKB-SubCell"/>
</dbReference>
<feature type="domain" description="Virulence factor membrane-bound polymerase C-terminal" evidence="7">
    <location>
        <begin position="363"/>
        <end position="530"/>
    </location>
</feature>
<sequence>MIKLFAVLLPFAWLLPNHYPPWLSAWQDGWALAMLALGLLFLRSRPVVPLPWLLALGLAGSSVMLQQGLGLLPFSGDAVMVALYLAATAGAIVWGRELVSATTQPAWDGVCAFAAGILVAATLSVGIALVQWTQVFSLGIYGVEMPALGRPFGNLAQANHLSTVTFLGLCALAVLREQGRFSAVGFAFAGLFLILGMAATVSRTAWVQWLLLLAAMTWVARGNGARGQVRWLHVVAGGGAFALLTACWPAINAGLALDEGRPPLASIEGGNGRLPLWGALLQAVGRSPLGGYGWLQTSQAQAAASADLPPLHAHYEYSHNLLIDLMVWVGVPLAVVLIALMAWGFLQLWVKAAHEPDRRAFWLFMMVLAFGAHAMLEMPHAYAYFLLPVGVAIGAVHALGRAPARLMKFQAVWASLVLGALGLLGVIAGDYLSAEQSHRLLRLESAKIGDRTSSSTAPELRVLDQLESFLLFARTPPSPAMTGAQMELMRRVSDRYAYPSVMYRYALAAGLNGQPDSAERMLRALCSMHTPRRCDEAREAWQAAQLRYPALASIRFPGP</sequence>
<feature type="transmembrane region" description="Helical" evidence="5">
    <location>
        <begin position="181"/>
        <end position="200"/>
    </location>
</feature>
<dbReference type="AlphaFoldDB" id="A0A437RQR4"/>
<feature type="transmembrane region" description="Helical" evidence="5">
    <location>
        <begin position="382"/>
        <end position="399"/>
    </location>
</feature>
<evidence type="ECO:0000313" key="10">
    <source>
        <dbReference type="Proteomes" id="UP000285575"/>
    </source>
</evidence>